<reference evidence="9 10" key="1">
    <citation type="submission" date="2018-05" db="EMBL/GenBank/DDBJ databases">
        <title>Genomic Encyclopedia of Type Strains, Phase IV (KMG-IV): sequencing the most valuable type-strain genomes for metagenomic binning, comparative biology and taxonomic classification.</title>
        <authorList>
            <person name="Goeker M."/>
        </authorList>
    </citation>
    <scope>NUCLEOTIDE SEQUENCE [LARGE SCALE GENOMIC DNA]</scope>
    <source>
        <strain evidence="9 10">JC118</strain>
    </source>
</reference>
<dbReference type="SUPFAM" id="SSF55031">
    <property type="entry name" value="Bacterial exopeptidase dimerisation domain"/>
    <property type="match status" value="1"/>
</dbReference>
<evidence type="ECO:0000256" key="7">
    <source>
        <dbReference type="ARBA" id="ARBA00022997"/>
    </source>
</evidence>
<evidence type="ECO:0000256" key="8">
    <source>
        <dbReference type="ARBA" id="ARBA00023049"/>
    </source>
</evidence>
<accession>A0A318KI58</accession>
<protein>
    <submittedName>
        <fullName evidence="9">Succinyl-diaminopimelate desuccinylase</fullName>
    </submittedName>
</protein>
<dbReference type="SUPFAM" id="SSF53187">
    <property type="entry name" value="Zn-dependent exopeptidases"/>
    <property type="match status" value="1"/>
</dbReference>
<dbReference type="Gene3D" id="3.30.70.360">
    <property type="match status" value="2"/>
</dbReference>
<evidence type="ECO:0000256" key="4">
    <source>
        <dbReference type="ARBA" id="ARBA00022723"/>
    </source>
</evidence>
<dbReference type="InterPro" id="IPR050072">
    <property type="entry name" value="Peptidase_M20A"/>
</dbReference>
<evidence type="ECO:0000313" key="9">
    <source>
        <dbReference type="EMBL" id="PXX77531.1"/>
    </source>
</evidence>
<dbReference type="InterPro" id="IPR036264">
    <property type="entry name" value="Bact_exopeptidase_dim_dom"/>
</dbReference>
<dbReference type="Proteomes" id="UP000247612">
    <property type="component" value="Unassembled WGS sequence"/>
</dbReference>
<dbReference type="GO" id="GO:0006526">
    <property type="term" value="P:L-arginine biosynthetic process"/>
    <property type="evidence" value="ECO:0007669"/>
    <property type="project" value="TreeGrafter"/>
</dbReference>
<dbReference type="NCBIfam" id="TIGR01887">
    <property type="entry name" value="dipeptidaselike"/>
    <property type="match status" value="1"/>
</dbReference>
<dbReference type="Pfam" id="PF01546">
    <property type="entry name" value="Peptidase_M20"/>
    <property type="match status" value="1"/>
</dbReference>
<evidence type="ECO:0000256" key="2">
    <source>
        <dbReference type="ARBA" id="ARBA00006247"/>
    </source>
</evidence>
<evidence type="ECO:0000256" key="1">
    <source>
        <dbReference type="ARBA" id="ARBA00001947"/>
    </source>
</evidence>
<sequence length="462" mass="51319">MNWNTEAKKYEAQFKKDLKELVAIPSLRDESTVKENAPFGEQCRKALDKMMEIGREAGFTVKDIDGYACTIEYGEGEESVGILAHLDIVPIGEDWTHDPLGCEEVDGIMYGRGTLDDKGPAVAGLTAMRMLKDNNVKLNKKIMLICGCDEESGMQCMDYYCKHAEVPTMSFTPDAEFPVIYGEKGLLQIALIGHAETPILSMHCGERPNVVIGKASALVKDFREEYVDLFDFYLRSNNLQGSVEYTEAGCVLKIDGVFAHASLPWRGTNAALHLINFIGTTYENEFLTNTYRMLSDWRGSGVSIAKEGAYMGFLTANVGIIDLENDEFNIVIDMRYPNDTDSETIIKGYQETFKTYDYPAEIVVRSDSKPLFLDPNSEMIQKLMAVYREYSGDTFTPAMTMGGGTYARKLPNCVAFGPEYPIARHQSEHVIGGPHQADEGIVIDDMLCAVAIYAGALEKLGQ</sequence>
<proteinExistence type="inferred from homology"/>
<comment type="cofactor">
    <cofactor evidence="1">
        <name>Zn(2+)</name>
        <dbReference type="ChEBI" id="CHEBI:29105"/>
    </cofactor>
</comment>
<keyword evidence="8" id="KW-0482">Metalloprotease</keyword>
<keyword evidence="7" id="KW-0224">Dipeptidase</keyword>
<gene>
    <name evidence="9" type="ORF">DES51_11080</name>
</gene>
<keyword evidence="4" id="KW-0479">Metal-binding</keyword>
<dbReference type="OrthoDB" id="9761532at2"/>
<dbReference type="PANTHER" id="PTHR43808:SF31">
    <property type="entry name" value="N-ACETYL-L-CITRULLINE DEACETYLASE"/>
    <property type="match status" value="1"/>
</dbReference>
<keyword evidence="3" id="KW-0645">Protease</keyword>
<dbReference type="InterPro" id="IPR010964">
    <property type="entry name" value="M20A_pepV-rel"/>
</dbReference>
<evidence type="ECO:0000256" key="3">
    <source>
        <dbReference type="ARBA" id="ARBA00022670"/>
    </source>
</evidence>
<dbReference type="InterPro" id="IPR002933">
    <property type="entry name" value="Peptidase_M20"/>
</dbReference>
<evidence type="ECO:0000256" key="6">
    <source>
        <dbReference type="ARBA" id="ARBA00022833"/>
    </source>
</evidence>
<evidence type="ECO:0000256" key="5">
    <source>
        <dbReference type="ARBA" id="ARBA00022801"/>
    </source>
</evidence>
<dbReference type="GO" id="GO:0008237">
    <property type="term" value="F:metallopeptidase activity"/>
    <property type="evidence" value="ECO:0007669"/>
    <property type="project" value="UniProtKB-KW"/>
</dbReference>
<dbReference type="PANTHER" id="PTHR43808">
    <property type="entry name" value="ACETYLORNITHINE DEACETYLASE"/>
    <property type="match status" value="1"/>
</dbReference>
<keyword evidence="6" id="KW-0862">Zinc</keyword>
<dbReference type="STRING" id="1034346.GCA_000313565_01359"/>
<dbReference type="EMBL" id="QJKH01000010">
    <property type="protein sequence ID" value="PXX77531.1"/>
    <property type="molecule type" value="Genomic_DNA"/>
</dbReference>
<dbReference type="AlphaFoldDB" id="A0A318KI58"/>
<keyword evidence="5" id="KW-0378">Hydrolase</keyword>
<dbReference type="GO" id="GO:0008270">
    <property type="term" value="F:zinc ion binding"/>
    <property type="evidence" value="ECO:0007669"/>
    <property type="project" value="InterPro"/>
</dbReference>
<comment type="similarity">
    <text evidence="2">Belongs to the peptidase M20A family.</text>
</comment>
<keyword evidence="10" id="KW-1185">Reference proteome</keyword>
<comment type="caution">
    <text evidence="9">The sequence shown here is derived from an EMBL/GenBank/DDBJ whole genome shotgun (WGS) entry which is preliminary data.</text>
</comment>
<dbReference type="GO" id="GO:0016805">
    <property type="term" value="F:dipeptidase activity"/>
    <property type="evidence" value="ECO:0007669"/>
    <property type="project" value="UniProtKB-KW"/>
</dbReference>
<name>A0A318KI58_9FIRM</name>
<dbReference type="GO" id="GO:0008777">
    <property type="term" value="F:acetylornithine deacetylase activity"/>
    <property type="evidence" value="ECO:0007669"/>
    <property type="project" value="TreeGrafter"/>
</dbReference>
<dbReference type="Gene3D" id="3.40.630.10">
    <property type="entry name" value="Zn peptidases"/>
    <property type="match status" value="1"/>
</dbReference>
<dbReference type="RefSeq" id="WP_022937666.1">
    <property type="nucleotide sequence ID" value="NZ_CABKRQ010000003.1"/>
</dbReference>
<organism evidence="9 10">
    <name type="scientific">Dielma fastidiosa</name>
    <dbReference type="NCBI Taxonomy" id="1034346"/>
    <lineage>
        <taxon>Bacteria</taxon>
        <taxon>Bacillati</taxon>
        <taxon>Bacillota</taxon>
        <taxon>Erysipelotrichia</taxon>
        <taxon>Erysipelotrichales</taxon>
        <taxon>Erysipelotrichaceae</taxon>
        <taxon>Dielma</taxon>
    </lineage>
</organism>
<evidence type="ECO:0000313" key="10">
    <source>
        <dbReference type="Proteomes" id="UP000247612"/>
    </source>
</evidence>
<dbReference type="GO" id="GO:0006508">
    <property type="term" value="P:proteolysis"/>
    <property type="evidence" value="ECO:0007669"/>
    <property type="project" value="UniProtKB-KW"/>
</dbReference>